<dbReference type="Proteomes" id="UP000594638">
    <property type="component" value="Unassembled WGS sequence"/>
</dbReference>
<evidence type="ECO:0000313" key="3">
    <source>
        <dbReference type="Proteomes" id="UP000594638"/>
    </source>
</evidence>
<reference evidence="2 3" key="1">
    <citation type="submission" date="2019-12" db="EMBL/GenBank/DDBJ databases">
        <authorList>
            <person name="Alioto T."/>
            <person name="Alioto T."/>
            <person name="Gomez Garrido J."/>
        </authorList>
    </citation>
    <scope>NUCLEOTIDE SEQUENCE [LARGE SCALE GENOMIC DNA]</scope>
</reference>
<accession>A0A8S0RBR6</accession>
<organism evidence="2 3">
    <name type="scientific">Olea europaea subsp. europaea</name>
    <dbReference type="NCBI Taxonomy" id="158383"/>
    <lineage>
        <taxon>Eukaryota</taxon>
        <taxon>Viridiplantae</taxon>
        <taxon>Streptophyta</taxon>
        <taxon>Embryophyta</taxon>
        <taxon>Tracheophyta</taxon>
        <taxon>Spermatophyta</taxon>
        <taxon>Magnoliopsida</taxon>
        <taxon>eudicotyledons</taxon>
        <taxon>Gunneridae</taxon>
        <taxon>Pentapetalae</taxon>
        <taxon>asterids</taxon>
        <taxon>lamiids</taxon>
        <taxon>Lamiales</taxon>
        <taxon>Oleaceae</taxon>
        <taxon>Oleeae</taxon>
        <taxon>Olea</taxon>
    </lineage>
</organism>
<evidence type="ECO:0000313" key="2">
    <source>
        <dbReference type="EMBL" id="CAA2975976.1"/>
    </source>
</evidence>
<name>A0A8S0RBR6_OLEEU</name>
<proteinExistence type="predicted"/>
<dbReference type="Gramene" id="OE9A119603T1">
    <property type="protein sequence ID" value="OE9A119603C1"/>
    <property type="gene ID" value="OE9A119603"/>
</dbReference>
<protein>
    <submittedName>
        <fullName evidence="2">Uncharacterized protein</fullName>
    </submittedName>
</protein>
<evidence type="ECO:0000256" key="1">
    <source>
        <dbReference type="SAM" id="MobiDB-lite"/>
    </source>
</evidence>
<dbReference type="AlphaFoldDB" id="A0A8S0RBR6"/>
<feature type="region of interest" description="Disordered" evidence="1">
    <location>
        <begin position="29"/>
        <end position="53"/>
    </location>
</feature>
<keyword evidence="3" id="KW-1185">Reference proteome</keyword>
<gene>
    <name evidence="2" type="ORF">OLEA9_A119603</name>
</gene>
<sequence>MGGFAPGPHNTNYHYHCWRRRRRAFAGPNSVRSPVSCPARGQTSQRGACQAGG</sequence>
<comment type="caution">
    <text evidence="2">The sequence shown here is derived from an EMBL/GenBank/DDBJ whole genome shotgun (WGS) entry which is preliminary data.</text>
</comment>
<dbReference type="EMBL" id="CACTIH010002331">
    <property type="protein sequence ID" value="CAA2975976.1"/>
    <property type="molecule type" value="Genomic_DNA"/>
</dbReference>